<dbReference type="InterPro" id="IPR036425">
    <property type="entry name" value="MoaB/Mog-like_dom_sf"/>
</dbReference>
<dbReference type="PANTHER" id="PTHR43764">
    <property type="entry name" value="MOLYBDENUM COFACTOR BIOSYNTHESIS"/>
    <property type="match status" value="1"/>
</dbReference>
<sequence length="300" mass="31828">MPNSPKHHHTARAEAKLRFGAGVRDELDNSPVLQTARVAGVMAARRAADLLPYADHVEVTGVFITFEWEDDGLRLVARCEGFSRAQLGSRALLAAQICAVTIVDSLPDHALDIELGEARIVAQKGGLEGLSYSFDPPVEASIVVISDAVASGQKDDRAGSVVRSAVEDLTPHGVRLVGYEVIGDDAEAIEAKIRQLVAGRSELVLTVGGTGLAHTDVTVETVEALIERPVPGLMEAARSYGQELTPVAFMSRGVAGIVDDTLVVTLPGSRGGARESAEALFPAILHVFKTLRKSRELLGE</sequence>
<evidence type="ECO:0000256" key="2">
    <source>
        <dbReference type="ARBA" id="ARBA00023150"/>
    </source>
</evidence>
<keyword evidence="5" id="KW-1185">Reference proteome</keyword>
<dbReference type="UniPathway" id="UPA00344"/>
<dbReference type="OrthoDB" id="9784492at2"/>
<dbReference type="Gene3D" id="3.40.980.10">
    <property type="entry name" value="MoaB/Mog-like domain"/>
    <property type="match status" value="1"/>
</dbReference>
<reference evidence="4 5" key="1">
    <citation type="submission" date="2019-06" db="EMBL/GenBank/DDBJ databases">
        <title>Persicimonas caeni gen. nov., sp. nov., a predatory bacterium isolated from solar saltern.</title>
        <authorList>
            <person name="Wang S."/>
        </authorList>
    </citation>
    <scope>NUCLEOTIDE SEQUENCE [LARGE SCALE GENOMIC DNA]</scope>
    <source>
        <strain evidence="4 5">YN101</strain>
    </source>
</reference>
<feature type="domain" description="MoaB/Mog" evidence="3">
    <location>
        <begin position="141"/>
        <end position="287"/>
    </location>
</feature>
<dbReference type="InterPro" id="IPR051920">
    <property type="entry name" value="MPT_Adenylyltrnsfr/MoaC-Rel"/>
</dbReference>
<dbReference type="SUPFAM" id="SSF53218">
    <property type="entry name" value="Molybdenum cofactor biosynthesis proteins"/>
    <property type="match status" value="1"/>
</dbReference>
<organism evidence="4 5">
    <name type="scientific">Persicimonas caeni</name>
    <dbReference type="NCBI Taxonomy" id="2292766"/>
    <lineage>
        <taxon>Bacteria</taxon>
        <taxon>Deltaproteobacteria</taxon>
        <taxon>Bradymonadales</taxon>
        <taxon>Bradymonadaceae</taxon>
        <taxon>Persicimonas</taxon>
    </lineage>
</organism>
<dbReference type="Pfam" id="PF00994">
    <property type="entry name" value="MoCF_biosynth"/>
    <property type="match status" value="1"/>
</dbReference>
<gene>
    <name evidence="4" type="ORF">FIV42_05370</name>
</gene>
<dbReference type="EMBL" id="CP041186">
    <property type="protein sequence ID" value="QDG50178.1"/>
    <property type="molecule type" value="Genomic_DNA"/>
</dbReference>
<evidence type="ECO:0000256" key="1">
    <source>
        <dbReference type="ARBA" id="ARBA00005046"/>
    </source>
</evidence>
<dbReference type="SMART" id="SM00852">
    <property type="entry name" value="MoCF_biosynth"/>
    <property type="match status" value="1"/>
</dbReference>
<name>A0A4Y6PPE0_PERCE</name>
<dbReference type="AlphaFoldDB" id="A0A4Y6PPE0"/>
<dbReference type="PANTHER" id="PTHR43764:SF1">
    <property type="entry name" value="MOLYBDOPTERIN MOLYBDOTRANSFERASE"/>
    <property type="match status" value="1"/>
</dbReference>
<dbReference type="NCBIfam" id="TIGR00177">
    <property type="entry name" value="molyb_syn"/>
    <property type="match status" value="1"/>
</dbReference>
<evidence type="ECO:0000313" key="4">
    <source>
        <dbReference type="EMBL" id="QDG50178.1"/>
    </source>
</evidence>
<dbReference type="SUPFAM" id="SSF55040">
    <property type="entry name" value="Molybdenum cofactor biosynthesis protein C, MoaC"/>
    <property type="match status" value="1"/>
</dbReference>
<dbReference type="InterPro" id="IPR002820">
    <property type="entry name" value="Mopterin_CF_biosynth-C_dom"/>
</dbReference>
<dbReference type="InterPro" id="IPR036522">
    <property type="entry name" value="MoaC_sf"/>
</dbReference>
<proteinExistence type="predicted"/>
<dbReference type="Pfam" id="PF01967">
    <property type="entry name" value="MoaC"/>
    <property type="match status" value="1"/>
</dbReference>
<dbReference type="Proteomes" id="UP000315995">
    <property type="component" value="Chromosome"/>
</dbReference>
<evidence type="ECO:0000259" key="3">
    <source>
        <dbReference type="SMART" id="SM00852"/>
    </source>
</evidence>
<dbReference type="InterPro" id="IPR001453">
    <property type="entry name" value="MoaB/Mog_dom"/>
</dbReference>
<accession>A0A4Y6PPE0</accession>
<dbReference type="CDD" id="cd00886">
    <property type="entry name" value="MogA_MoaB"/>
    <property type="match status" value="1"/>
</dbReference>
<evidence type="ECO:0000313" key="5">
    <source>
        <dbReference type="Proteomes" id="UP000315995"/>
    </source>
</evidence>
<dbReference type="RefSeq" id="WP_141196674.1">
    <property type="nucleotide sequence ID" value="NZ_CP041186.1"/>
</dbReference>
<comment type="pathway">
    <text evidence="1">Cofactor biosynthesis; molybdopterin biosynthesis.</text>
</comment>
<dbReference type="GO" id="GO:0006777">
    <property type="term" value="P:Mo-molybdopterin cofactor biosynthetic process"/>
    <property type="evidence" value="ECO:0007669"/>
    <property type="project" value="UniProtKB-KW"/>
</dbReference>
<dbReference type="Gene3D" id="3.30.70.640">
    <property type="entry name" value="Molybdopterin cofactor biosynthesis C (MoaC) domain"/>
    <property type="match status" value="1"/>
</dbReference>
<keyword evidence="2" id="KW-0501">Molybdenum cofactor biosynthesis</keyword>
<protein>
    <submittedName>
        <fullName evidence="4">Bifunctional molybdenum cofactor biosynthesis protein MoaC/MoaB</fullName>
    </submittedName>
</protein>
<accession>A0A5B8Y6K8</accession>